<name>A0A9P0EC71_NEZVI</name>
<dbReference type="EMBL" id="OV725078">
    <property type="protein sequence ID" value="CAH1393835.1"/>
    <property type="molecule type" value="Genomic_DNA"/>
</dbReference>
<gene>
    <name evidence="1" type="ORF">NEZAVI_LOCUS4447</name>
</gene>
<dbReference type="Proteomes" id="UP001152798">
    <property type="component" value="Chromosome 2"/>
</dbReference>
<evidence type="ECO:0000313" key="2">
    <source>
        <dbReference type="Proteomes" id="UP001152798"/>
    </source>
</evidence>
<organism evidence="1 2">
    <name type="scientific">Nezara viridula</name>
    <name type="common">Southern green stink bug</name>
    <name type="synonym">Cimex viridulus</name>
    <dbReference type="NCBI Taxonomy" id="85310"/>
    <lineage>
        <taxon>Eukaryota</taxon>
        <taxon>Metazoa</taxon>
        <taxon>Ecdysozoa</taxon>
        <taxon>Arthropoda</taxon>
        <taxon>Hexapoda</taxon>
        <taxon>Insecta</taxon>
        <taxon>Pterygota</taxon>
        <taxon>Neoptera</taxon>
        <taxon>Paraneoptera</taxon>
        <taxon>Hemiptera</taxon>
        <taxon>Heteroptera</taxon>
        <taxon>Panheteroptera</taxon>
        <taxon>Pentatomomorpha</taxon>
        <taxon>Pentatomoidea</taxon>
        <taxon>Pentatomidae</taxon>
        <taxon>Pentatominae</taxon>
        <taxon>Nezara</taxon>
    </lineage>
</organism>
<dbReference type="OrthoDB" id="6604318at2759"/>
<dbReference type="GO" id="GO:0003712">
    <property type="term" value="F:transcription coregulator activity"/>
    <property type="evidence" value="ECO:0007669"/>
    <property type="project" value="InterPro"/>
</dbReference>
<reference evidence="1" key="1">
    <citation type="submission" date="2022-01" db="EMBL/GenBank/DDBJ databases">
        <authorList>
            <person name="King R."/>
        </authorList>
    </citation>
    <scope>NUCLEOTIDE SEQUENCE</scope>
</reference>
<dbReference type="InterPro" id="IPR021950">
    <property type="entry name" value="Spt20"/>
</dbReference>
<dbReference type="PANTHER" id="PTHR13526:SF8">
    <property type="entry name" value="TRANSCRIPTION FACTOR SPT20 HOMOLOG"/>
    <property type="match status" value="1"/>
</dbReference>
<dbReference type="GO" id="GO:0006357">
    <property type="term" value="P:regulation of transcription by RNA polymerase II"/>
    <property type="evidence" value="ECO:0007669"/>
    <property type="project" value="TreeGrafter"/>
</dbReference>
<proteinExistence type="predicted"/>
<protein>
    <submittedName>
        <fullName evidence="1">Uncharacterized protein</fullName>
    </submittedName>
</protein>
<keyword evidence="2" id="KW-1185">Reference proteome</keyword>
<sequence length="414" mass="45015">MIKVGTHGLACKELDDLIPCREIDKDFKDVNQLALPIPMNIMNPIPKPTEVDYTPKLIEEYILEPEQQILKIEQKEPSKYRIKLEILQRPANSEYVGTLYVDSKYKEGENNGSLCSFTLGSKANASRYIEQFTDIFTKEGRKSVRITHSVPGQPTRETCTTTMLELEPKNHTNLRIHSSGKAFMQIGGNSTLGNLTQGSLRKHPKIQFQLQQGTAVKTVNAVGTVDGTSLSLTSNVMARIAKSALSSSQVSNKNLNSKDKIVARKMTITSSKIRPVLSGITCSSMKKHITLPNQKVQEPVLNLTDIGNLHHAISVSSLTPAMNVTNLKGFKSGILRNVHTIPANLEGSSTIQSPGIPTVHVVSGPKEKQIVSNGQSTVSSLSLSLPSLSALLADSSLATSQISLKKNGPTLDTP</sequence>
<dbReference type="PANTHER" id="PTHR13526">
    <property type="entry name" value="TRANSCRIPTION FACTOR SPT20 HOMOLOG"/>
    <property type="match status" value="1"/>
</dbReference>
<accession>A0A9P0EC71</accession>
<evidence type="ECO:0000313" key="1">
    <source>
        <dbReference type="EMBL" id="CAH1393835.1"/>
    </source>
</evidence>
<dbReference type="AlphaFoldDB" id="A0A9P0EC71"/>
<dbReference type="GO" id="GO:0000124">
    <property type="term" value="C:SAGA complex"/>
    <property type="evidence" value="ECO:0007669"/>
    <property type="project" value="InterPro"/>
</dbReference>